<feature type="compositionally biased region" description="Basic and acidic residues" evidence="1">
    <location>
        <begin position="78"/>
        <end position="88"/>
    </location>
</feature>
<protein>
    <submittedName>
        <fullName evidence="3">Uncharacterized protein</fullName>
    </submittedName>
</protein>
<dbReference type="Proteomes" id="UP000075809">
    <property type="component" value="Unassembled WGS sequence"/>
</dbReference>
<dbReference type="EMBL" id="KQ982339">
    <property type="protein sequence ID" value="KYQ57366.1"/>
    <property type="molecule type" value="Genomic_DNA"/>
</dbReference>
<evidence type="ECO:0000313" key="4">
    <source>
        <dbReference type="Proteomes" id="UP000075809"/>
    </source>
</evidence>
<feature type="transmembrane region" description="Helical" evidence="2">
    <location>
        <begin position="110"/>
        <end position="129"/>
    </location>
</feature>
<feature type="compositionally biased region" description="Basic and acidic residues" evidence="1">
    <location>
        <begin position="21"/>
        <end position="33"/>
    </location>
</feature>
<keyword evidence="2" id="KW-0472">Membrane</keyword>
<feature type="region of interest" description="Disordered" evidence="1">
    <location>
        <begin position="1"/>
        <end position="94"/>
    </location>
</feature>
<feature type="compositionally biased region" description="Basic residues" evidence="1">
    <location>
        <begin position="1"/>
        <end position="12"/>
    </location>
</feature>
<proteinExistence type="predicted"/>
<reference evidence="3 4" key="1">
    <citation type="submission" date="2015-09" db="EMBL/GenBank/DDBJ databases">
        <title>Trachymyrmex zeteki WGS genome.</title>
        <authorList>
            <person name="Nygaard S."/>
            <person name="Hu H."/>
            <person name="Boomsma J."/>
            <person name="Zhang G."/>
        </authorList>
    </citation>
    <scope>NUCLEOTIDE SEQUENCE [LARGE SCALE GENOMIC DNA]</scope>
    <source>
        <strain evidence="3">Tzet28-1</strain>
        <tissue evidence="3">Whole body</tissue>
    </source>
</reference>
<keyword evidence="2" id="KW-0812">Transmembrane</keyword>
<evidence type="ECO:0000313" key="3">
    <source>
        <dbReference type="EMBL" id="KYQ57366.1"/>
    </source>
</evidence>
<keyword evidence="2" id="KW-1133">Transmembrane helix</keyword>
<accession>A0A151XAH5</accession>
<organism evidence="3 4">
    <name type="scientific">Mycetomoellerius zeteki</name>
    <dbReference type="NCBI Taxonomy" id="64791"/>
    <lineage>
        <taxon>Eukaryota</taxon>
        <taxon>Metazoa</taxon>
        <taxon>Ecdysozoa</taxon>
        <taxon>Arthropoda</taxon>
        <taxon>Hexapoda</taxon>
        <taxon>Insecta</taxon>
        <taxon>Pterygota</taxon>
        <taxon>Neoptera</taxon>
        <taxon>Endopterygota</taxon>
        <taxon>Hymenoptera</taxon>
        <taxon>Apocrita</taxon>
        <taxon>Aculeata</taxon>
        <taxon>Formicoidea</taxon>
        <taxon>Formicidae</taxon>
        <taxon>Myrmicinae</taxon>
        <taxon>Mycetomoellerius</taxon>
    </lineage>
</organism>
<gene>
    <name evidence="3" type="ORF">ALC60_03684</name>
</gene>
<name>A0A151XAH5_9HYME</name>
<evidence type="ECO:0000256" key="1">
    <source>
        <dbReference type="SAM" id="MobiDB-lite"/>
    </source>
</evidence>
<evidence type="ECO:0000256" key="2">
    <source>
        <dbReference type="SAM" id="Phobius"/>
    </source>
</evidence>
<dbReference type="AlphaFoldDB" id="A0A151XAH5"/>
<keyword evidence="4" id="KW-1185">Reference proteome</keyword>
<sequence>MQHSKGRRRVSGPRRCAAAARCRDGRRTSKLDDGVEDEGGGAALTRRVGGRDEGKTTGVEGDETKEEKRGETPASAEGSERGWCERGGRIGGGSRRANARATLLRESRKVASPLSFYSFFLLILLFFFQRCNRELRLIASLLVLTPDFFDIYFFYQFRDNSLPFSPVLSRLARLIFPFRRNTLTSSQLTIALSETIPLVNARRSRSREATWERW</sequence>